<keyword evidence="4" id="KW-1133">Transmembrane helix</keyword>
<dbReference type="Proteomes" id="UP001295423">
    <property type="component" value="Unassembled WGS sequence"/>
</dbReference>
<sequence length="214" mass="24202">MLVLQQIRQQVQVRQELLVNGVVGGVLFCASDVLAQRLEQSEPQSIGKRKRDDETVSPMQQLRTIDREFLRSVDWKRSSSAGILGACLSCGLYPAAYGAIDKIWKRKDFVSLVQKSVVEVFTVGVVANSLSMLVRGLAPARSTSSNHSPLQVFTHMKAELPKVTIDDFKLWFPYNMAAFTFIPTPIRPLTTMLMETIWQTYMSLHSNNYEHHQT</sequence>
<evidence type="ECO:0000256" key="3">
    <source>
        <dbReference type="ARBA" id="ARBA00022692"/>
    </source>
</evidence>
<protein>
    <submittedName>
        <fullName evidence="7">Uncharacterized protein</fullName>
    </submittedName>
</protein>
<gene>
    <name evidence="7" type="ORF">CYCCA115_LOCUS17967</name>
</gene>
<keyword evidence="3" id="KW-0812">Transmembrane</keyword>
<dbReference type="PANTHER" id="PTHR11266:SF80">
    <property type="entry name" value="PEROXISOMAL MEMBRANE PROTEIN 2"/>
    <property type="match status" value="1"/>
</dbReference>
<evidence type="ECO:0000256" key="6">
    <source>
        <dbReference type="RuleBase" id="RU363053"/>
    </source>
</evidence>
<dbReference type="EMBL" id="CAKOGP040002003">
    <property type="protein sequence ID" value="CAJ1959546.1"/>
    <property type="molecule type" value="Genomic_DNA"/>
</dbReference>
<comment type="subcellular location">
    <subcellularLocation>
        <location evidence="1">Membrane</location>
        <topology evidence="1">Multi-pass membrane protein</topology>
    </subcellularLocation>
</comment>
<organism evidence="7 8">
    <name type="scientific">Cylindrotheca closterium</name>
    <dbReference type="NCBI Taxonomy" id="2856"/>
    <lineage>
        <taxon>Eukaryota</taxon>
        <taxon>Sar</taxon>
        <taxon>Stramenopiles</taxon>
        <taxon>Ochrophyta</taxon>
        <taxon>Bacillariophyta</taxon>
        <taxon>Bacillariophyceae</taxon>
        <taxon>Bacillariophycidae</taxon>
        <taxon>Bacillariales</taxon>
        <taxon>Bacillariaceae</taxon>
        <taxon>Cylindrotheca</taxon>
    </lineage>
</organism>
<dbReference type="AlphaFoldDB" id="A0AAD2G175"/>
<evidence type="ECO:0000256" key="2">
    <source>
        <dbReference type="ARBA" id="ARBA00006824"/>
    </source>
</evidence>
<dbReference type="PANTHER" id="PTHR11266">
    <property type="entry name" value="PEROXISOMAL MEMBRANE PROTEIN 2, PXMP2 MPV17"/>
    <property type="match status" value="1"/>
</dbReference>
<comment type="caution">
    <text evidence="7">The sequence shown here is derived from an EMBL/GenBank/DDBJ whole genome shotgun (WGS) entry which is preliminary data.</text>
</comment>
<name>A0AAD2G175_9STRA</name>
<evidence type="ECO:0000313" key="7">
    <source>
        <dbReference type="EMBL" id="CAJ1959546.1"/>
    </source>
</evidence>
<proteinExistence type="inferred from homology"/>
<dbReference type="InterPro" id="IPR007248">
    <property type="entry name" value="Mpv17_PMP22"/>
</dbReference>
<evidence type="ECO:0000256" key="1">
    <source>
        <dbReference type="ARBA" id="ARBA00004141"/>
    </source>
</evidence>
<accession>A0AAD2G175</accession>
<dbReference type="GO" id="GO:0016020">
    <property type="term" value="C:membrane"/>
    <property type="evidence" value="ECO:0007669"/>
    <property type="project" value="UniProtKB-SubCell"/>
</dbReference>
<reference evidence="7" key="1">
    <citation type="submission" date="2023-08" db="EMBL/GenBank/DDBJ databases">
        <authorList>
            <person name="Audoor S."/>
            <person name="Bilcke G."/>
        </authorList>
    </citation>
    <scope>NUCLEOTIDE SEQUENCE</scope>
</reference>
<keyword evidence="5" id="KW-0472">Membrane</keyword>
<comment type="similarity">
    <text evidence="2 6">Belongs to the peroxisomal membrane protein PXMP2/4 family.</text>
</comment>
<keyword evidence="8" id="KW-1185">Reference proteome</keyword>
<evidence type="ECO:0000256" key="5">
    <source>
        <dbReference type="ARBA" id="ARBA00023136"/>
    </source>
</evidence>
<evidence type="ECO:0000256" key="4">
    <source>
        <dbReference type="ARBA" id="ARBA00022989"/>
    </source>
</evidence>
<evidence type="ECO:0000313" key="8">
    <source>
        <dbReference type="Proteomes" id="UP001295423"/>
    </source>
</evidence>
<dbReference type="GO" id="GO:0005737">
    <property type="term" value="C:cytoplasm"/>
    <property type="evidence" value="ECO:0007669"/>
    <property type="project" value="TreeGrafter"/>
</dbReference>
<dbReference type="Pfam" id="PF04117">
    <property type="entry name" value="Mpv17_PMP22"/>
    <property type="match status" value="1"/>
</dbReference>